<feature type="transmembrane region" description="Helical" evidence="1">
    <location>
        <begin position="225"/>
        <end position="247"/>
    </location>
</feature>
<dbReference type="EMBL" id="JAYWLC010000004">
    <property type="protein sequence ID" value="MER5171362.1"/>
    <property type="molecule type" value="Genomic_DNA"/>
</dbReference>
<sequence>MILLTWLGRHARALLFTGFCVIPFLPVSPEALRPVLAPLVISVTALGIMRQPFTRVEIARVFGWMAVLRGVLFLATSQLGLALLFRLTGLWVAWPLAIALPVAAFCAAPPLSSAPNLALMLRYDFPQALRITLLGTLLAPLTMPLSLWLSGLDFTGSISEVALRLLGMLAGGIALGAALQAWLGMERIRQGADALNGIAALFMLAFLIPLIGGMAHLVAQDPARAAIYLALALILNIGGNLALRWVAGQLSGGGRALGLVFGNRNTGLVLAALPFDPHLALFVAAMQAPIYLGPAVFSHFERRPTPGEISEVS</sequence>
<organism evidence="2 3">
    <name type="scientific">Thioclava kandeliae</name>
    <dbReference type="NCBI Taxonomy" id="3070818"/>
    <lineage>
        <taxon>Bacteria</taxon>
        <taxon>Pseudomonadati</taxon>
        <taxon>Pseudomonadota</taxon>
        <taxon>Alphaproteobacteria</taxon>
        <taxon>Rhodobacterales</taxon>
        <taxon>Paracoccaceae</taxon>
        <taxon>Thioclava</taxon>
    </lineage>
</organism>
<dbReference type="Gene3D" id="1.20.1530.20">
    <property type="match status" value="1"/>
</dbReference>
<feature type="transmembrane region" description="Helical" evidence="1">
    <location>
        <begin position="91"/>
        <end position="111"/>
    </location>
</feature>
<feature type="transmembrane region" description="Helical" evidence="1">
    <location>
        <begin position="61"/>
        <end position="85"/>
    </location>
</feature>
<dbReference type="InterPro" id="IPR038770">
    <property type="entry name" value="Na+/solute_symporter_sf"/>
</dbReference>
<evidence type="ECO:0000313" key="2">
    <source>
        <dbReference type="EMBL" id="MER5171362.1"/>
    </source>
</evidence>
<keyword evidence="1" id="KW-0812">Transmembrane</keyword>
<dbReference type="RefSeq" id="WP_350935647.1">
    <property type="nucleotide sequence ID" value="NZ_JAYWLC010000004.1"/>
</dbReference>
<gene>
    <name evidence="2" type="ORF">VSX56_06175</name>
</gene>
<feature type="transmembrane region" description="Helical" evidence="1">
    <location>
        <begin position="131"/>
        <end position="149"/>
    </location>
</feature>
<name>A0ABV1SEM8_9RHOB</name>
<feature type="transmembrane region" description="Helical" evidence="1">
    <location>
        <begin position="195"/>
        <end position="219"/>
    </location>
</feature>
<keyword evidence="3" id="KW-1185">Reference proteome</keyword>
<proteinExistence type="predicted"/>
<dbReference type="Proteomes" id="UP001438953">
    <property type="component" value="Unassembled WGS sequence"/>
</dbReference>
<reference evidence="2 3" key="1">
    <citation type="submission" date="2024-01" db="EMBL/GenBank/DDBJ databases">
        <authorList>
            <person name="Deng Y."/>
            <person name="Su J."/>
        </authorList>
    </citation>
    <scope>NUCLEOTIDE SEQUENCE [LARGE SCALE GENOMIC DNA]</scope>
    <source>
        <strain evidence="2 3">CPCC 100088</strain>
    </source>
</reference>
<feature type="transmembrane region" description="Helical" evidence="1">
    <location>
        <begin position="161"/>
        <end position="183"/>
    </location>
</feature>
<evidence type="ECO:0008006" key="4">
    <source>
        <dbReference type="Google" id="ProtNLM"/>
    </source>
</evidence>
<keyword evidence="1" id="KW-1133">Transmembrane helix</keyword>
<keyword evidence="1" id="KW-0472">Membrane</keyword>
<reference evidence="2 3" key="2">
    <citation type="submission" date="2024-06" db="EMBL/GenBank/DDBJ databases">
        <title>Thioclava kandeliae sp. nov. from a rhizosphere soil sample of Kandelia candel in a mangrove.</title>
        <authorList>
            <person name="Mu T."/>
        </authorList>
    </citation>
    <scope>NUCLEOTIDE SEQUENCE [LARGE SCALE GENOMIC DNA]</scope>
    <source>
        <strain evidence="2 3">CPCC 100088</strain>
    </source>
</reference>
<protein>
    <recommendedName>
        <fullName evidence="4">Na+-dependent transporter</fullName>
    </recommendedName>
</protein>
<feature type="transmembrane region" description="Helical" evidence="1">
    <location>
        <begin position="7"/>
        <end position="25"/>
    </location>
</feature>
<evidence type="ECO:0000313" key="3">
    <source>
        <dbReference type="Proteomes" id="UP001438953"/>
    </source>
</evidence>
<evidence type="ECO:0000256" key="1">
    <source>
        <dbReference type="SAM" id="Phobius"/>
    </source>
</evidence>
<accession>A0ABV1SEM8</accession>
<comment type="caution">
    <text evidence="2">The sequence shown here is derived from an EMBL/GenBank/DDBJ whole genome shotgun (WGS) entry which is preliminary data.</text>
</comment>